<comment type="caution">
    <text evidence="2">The sequence shown here is derived from an EMBL/GenBank/DDBJ whole genome shotgun (WGS) entry which is preliminary data.</text>
</comment>
<keyword evidence="3" id="KW-1185">Reference proteome</keyword>
<proteinExistence type="predicted"/>
<dbReference type="InterPro" id="IPR011047">
    <property type="entry name" value="Quinoprotein_ADH-like_sf"/>
</dbReference>
<organism evidence="2 3">
    <name type="scientific">Alkalilimnicola ehrlichii</name>
    <dbReference type="NCBI Taxonomy" id="351052"/>
    <lineage>
        <taxon>Bacteria</taxon>
        <taxon>Pseudomonadati</taxon>
        <taxon>Pseudomonadota</taxon>
        <taxon>Gammaproteobacteria</taxon>
        <taxon>Chromatiales</taxon>
        <taxon>Ectothiorhodospiraceae</taxon>
        <taxon>Alkalilimnicola</taxon>
    </lineage>
</organism>
<dbReference type="PANTHER" id="PTHR34512:SF30">
    <property type="entry name" value="OUTER MEMBRANE PROTEIN ASSEMBLY FACTOR BAMB"/>
    <property type="match status" value="1"/>
</dbReference>
<dbReference type="Pfam" id="PF13360">
    <property type="entry name" value="PQQ_2"/>
    <property type="match status" value="1"/>
</dbReference>
<sequence length="173" mass="18784">MRLFLVLLLTGLIVGCATPGRGDPPSSTAFAEQLPIETVWTARMRGIDAADNYRLVPAVRDDVVYAVDGRGRVLAFANEDGERLWRAEVSSHVSAGPGVGARLLVVGTRDGRVYALDRRDGTELWRSRVGSEVLAVPAVADSVVVVRSVDGRVYGLDARNGRAFGCMIVRRRY</sequence>
<name>A0A3E0X0F1_9GAMM</name>
<reference evidence="3" key="1">
    <citation type="submission" date="2017-05" db="EMBL/GenBank/DDBJ databases">
        <authorList>
            <person name="Sharma S."/>
            <person name="Sidhu C."/>
            <person name="Pinnaka A.K."/>
        </authorList>
    </citation>
    <scope>NUCLEOTIDE SEQUENCE [LARGE SCALE GENOMIC DNA]</scope>
    <source>
        <strain evidence="3">AK93</strain>
    </source>
</reference>
<evidence type="ECO:0000313" key="2">
    <source>
        <dbReference type="EMBL" id="RFA38099.1"/>
    </source>
</evidence>
<dbReference type="PROSITE" id="PS51257">
    <property type="entry name" value="PROKAR_LIPOPROTEIN"/>
    <property type="match status" value="1"/>
</dbReference>
<evidence type="ECO:0000313" key="3">
    <source>
        <dbReference type="Proteomes" id="UP000256763"/>
    </source>
</evidence>
<dbReference type="EMBL" id="NFZW01000005">
    <property type="protein sequence ID" value="RFA38099.1"/>
    <property type="molecule type" value="Genomic_DNA"/>
</dbReference>
<dbReference type="InterPro" id="IPR015943">
    <property type="entry name" value="WD40/YVTN_repeat-like_dom_sf"/>
</dbReference>
<dbReference type="Proteomes" id="UP000256763">
    <property type="component" value="Unassembled WGS sequence"/>
</dbReference>
<feature type="domain" description="Pyrrolo-quinoline quinone repeat" evidence="1">
    <location>
        <begin position="70"/>
        <end position="162"/>
    </location>
</feature>
<dbReference type="Gene3D" id="2.130.10.10">
    <property type="entry name" value="YVTN repeat-like/Quinoprotein amine dehydrogenase"/>
    <property type="match status" value="1"/>
</dbReference>
<dbReference type="PANTHER" id="PTHR34512">
    <property type="entry name" value="CELL SURFACE PROTEIN"/>
    <property type="match status" value="1"/>
</dbReference>
<dbReference type="AlphaFoldDB" id="A0A3E0X0F1"/>
<dbReference type="InterPro" id="IPR002372">
    <property type="entry name" value="PQQ_rpt_dom"/>
</dbReference>
<gene>
    <name evidence="2" type="ORF">CAL65_07135</name>
</gene>
<protein>
    <recommendedName>
        <fullName evidence="1">Pyrrolo-quinoline quinone repeat domain-containing protein</fullName>
    </recommendedName>
</protein>
<dbReference type="SUPFAM" id="SSF50998">
    <property type="entry name" value="Quinoprotein alcohol dehydrogenase-like"/>
    <property type="match status" value="1"/>
</dbReference>
<dbReference type="SMART" id="SM00564">
    <property type="entry name" value="PQQ"/>
    <property type="match status" value="3"/>
</dbReference>
<evidence type="ECO:0000259" key="1">
    <source>
        <dbReference type="Pfam" id="PF13360"/>
    </source>
</evidence>
<accession>A0A3E0X0F1</accession>
<dbReference type="InterPro" id="IPR018391">
    <property type="entry name" value="PQQ_b-propeller_rpt"/>
</dbReference>